<evidence type="ECO:0000256" key="5">
    <source>
        <dbReference type="ARBA" id="ARBA00022912"/>
    </source>
</evidence>
<evidence type="ECO:0000256" key="7">
    <source>
        <dbReference type="ARBA" id="ARBA00051722"/>
    </source>
</evidence>
<feature type="region of interest" description="Disordered" evidence="9">
    <location>
        <begin position="115"/>
        <end position="158"/>
    </location>
</feature>
<evidence type="ECO:0000256" key="3">
    <source>
        <dbReference type="ARBA" id="ARBA00022776"/>
    </source>
</evidence>
<evidence type="ECO:0000256" key="6">
    <source>
        <dbReference type="ARBA" id="ARBA00023306"/>
    </source>
</evidence>
<dbReference type="InterPro" id="IPR036873">
    <property type="entry name" value="Rhodanese-like_dom_sf"/>
</dbReference>
<dbReference type="EC" id="3.1.3.48" evidence="8"/>
<keyword evidence="6 8" id="KW-0131">Cell cycle</keyword>
<dbReference type="AlphaFoldDB" id="A0AAN9BTH5"/>
<dbReference type="InterPro" id="IPR001763">
    <property type="entry name" value="Rhodanese-like_dom"/>
</dbReference>
<keyword evidence="4 8" id="KW-0378">Hydrolase</keyword>
<keyword evidence="5 8" id="KW-0904">Protein phosphatase</keyword>
<dbReference type="PRINTS" id="PR00716">
    <property type="entry name" value="MPIPHPHTASE"/>
</dbReference>
<keyword evidence="2 8" id="KW-0132">Cell division</keyword>
<dbReference type="InterPro" id="IPR000751">
    <property type="entry name" value="MPI_Phosphatase"/>
</dbReference>
<dbReference type="GO" id="GO:0005634">
    <property type="term" value="C:nucleus"/>
    <property type="evidence" value="ECO:0007669"/>
    <property type="project" value="TreeGrafter"/>
</dbReference>
<evidence type="ECO:0000259" key="10">
    <source>
        <dbReference type="PROSITE" id="PS50206"/>
    </source>
</evidence>
<protein>
    <recommendedName>
        <fullName evidence="8">M-phase inducer phosphatase</fullName>
        <ecNumber evidence="8">3.1.3.48</ecNumber>
    </recommendedName>
</protein>
<organism evidence="11 12">
    <name type="scientific">Littorina saxatilis</name>
    <dbReference type="NCBI Taxonomy" id="31220"/>
    <lineage>
        <taxon>Eukaryota</taxon>
        <taxon>Metazoa</taxon>
        <taxon>Spiralia</taxon>
        <taxon>Lophotrochozoa</taxon>
        <taxon>Mollusca</taxon>
        <taxon>Gastropoda</taxon>
        <taxon>Caenogastropoda</taxon>
        <taxon>Littorinimorpha</taxon>
        <taxon>Littorinoidea</taxon>
        <taxon>Littorinidae</taxon>
        <taxon>Littorina</taxon>
    </lineage>
</organism>
<comment type="similarity">
    <text evidence="1 8">Belongs to the MPI phosphatase family.</text>
</comment>
<gene>
    <name evidence="11" type="ORF">V1264_013466</name>
</gene>
<evidence type="ECO:0000313" key="12">
    <source>
        <dbReference type="Proteomes" id="UP001374579"/>
    </source>
</evidence>
<comment type="caution">
    <text evidence="11">The sequence shown here is derived from an EMBL/GenBank/DDBJ whole genome shotgun (WGS) entry which is preliminary data.</text>
</comment>
<dbReference type="SMART" id="SM00450">
    <property type="entry name" value="RHOD"/>
    <property type="match status" value="1"/>
</dbReference>
<accession>A0AAN9BTH5</accession>
<proteinExistence type="inferred from homology"/>
<feature type="domain" description="Rhodanese" evidence="10">
    <location>
        <begin position="317"/>
        <end position="428"/>
    </location>
</feature>
<dbReference type="SUPFAM" id="SSF52821">
    <property type="entry name" value="Rhodanese/Cell cycle control phosphatase"/>
    <property type="match status" value="1"/>
</dbReference>
<dbReference type="EMBL" id="JBAMIC010000003">
    <property type="protein sequence ID" value="KAK7109420.1"/>
    <property type="molecule type" value="Genomic_DNA"/>
</dbReference>
<evidence type="ECO:0000256" key="9">
    <source>
        <dbReference type="SAM" id="MobiDB-lite"/>
    </source>
</evidence>
<feature type="region of interest" description="Disordered" evidence="9">
    <location>
        <begin position="69"/>
        <end position="88"/>
    </location>
</feature>
<evidence type="ECO:0000256" key="8">
    <source>
        <dbReference type="RuleBase" id="RU368028"/>
    </source>
</evidence>
<keyword evidence="12" id="KW-1185">Reference proteome</keyword>
<evidence type="ECO:0000256" key="2">
    <source>
        <dbReference type="ARBA" id="ARBA00022618"/>
    </source>
</evidence>
<dbReference type="GO" id="GO:0005737">
    <property type="term" value="C:cytoplasm"/>
    <property type="evidence" value="ECO:0007669"/>
    <property type="project" value="TreeGrafter"/>
</dbReference>
<reference evidence="11 12" key="1">
    <citation type="submission" date="2024-02" db="EMBL/GenBank/DDBJ databases">
        <title>Chromosome-scale genome assembly of the rough periwinkle Littorina saxatilis.</title>
        <authorList>
            <person name="De Jode A."/>
            <person name="Faria R."/>
            <person name="Formenti G."/>
            <person name="Sims Y."/>
            <person name="Smith T.P."/>
            <person name="Tracey A."/>
            <person name="Wood J.M.D."/>
            <person name="Zagrodzka Z.B."/>
            <person name="Johannesson K."/>
            <person name="Butlin R.K."/>
            <person name="Leder E.H."/>
        </authorList>
    </citation>
    <scope>NUCLEOTIDE SEQUENCE [LARGE SCALE GENOMIC DNA]</scope>
    <source>
        <strain evidence="11">Snail1</strain>
        <tissue evidence="11">Muscle</tissue>
    </source>
</reference>
<feature type="compositionally biased region" description="Basic and acidic residues" evidence="9">
    <location>
        <begin position="132"/>
        <end position="143"/>
    </location>
</feature>
<dbReference type="GO" id="GO:0000086">
    <property type="term" value="P:G2/M transition of mitotic cell cycle"/>
    <property type="evidence" value="ECO:0007669"/>
    <property type="project" value="TreeGrafter"/>
</dbReference>
<dbReference type="PANTHER" id="PTHR10828">
    <property type="entry name" value="M-PHASE INDUCER PHOSPHATASE DUAL SPECIFICITY PHOSPHATASE CDC25"/>
    <property type="match status" value="1"/>
</dbReference>
<dbReference type="Proteomes" id="UP001374579">
    <property type="component" value="Unassembled WGS sequence"/>
</dbReference>
<dbReference type="PROSITE" id="PS50206">
    <property type="entry name" value="RHODANESE_3"/>
    <property type="match status" value="1"/>
</dbReference>
<dbReference type="Gene3D" id="3.40.250.10">
    <property type="entry name" value="Rhodanese-like domain"/>
    <property type="match status" value="1"/>
</dbReference>
<dbReference type="PANTHER" id="PTHR10828:SF17">
    <property type="entry name" value="PROTEIN-TYROSINE-PHOSPHATASE"/>
    <property type="match status" value="1"/>
</dbReference>
<comment type="catalytic activity">
    <reaction evidence="7 8">
        <text>O-phospho-L-tyrosyl-[protein] + H2O = L-tyrosyl-[protein] + phosphate</text>
        <dbReference type="Rhea" id="RHEA:10684"/>
        <dbReference type="Rhea" id="RHEA-COMP:10136"/>
        <dbReference type="Rhea" id="RHEA-COMP:20101"/>
        <dbReference type="ChEBI" id="CHEBI:15377"/>
        <dbReference type="ChEBI" id="CHEBI:43474"/>
        <dbReference type="ChEBI" id="CHEBI:46858"/>
        <dbReference type="ChEBI" id="CHEBI:61978"/>
        <dbReference type="EC" id="3.1.3.48"/>
    </reaction>
</comment>
<dbReference type="Pfam" id="PF00581">
    <property type="entry name" value="Rhodanese"/>
    <property type="match status" value="1"/>
</dbReference>
<evidence type="ECO:0000313" key="11">
    <source>
        <dbReference type="EMBL" id="KAK7109420.1"/>
    </source>
</evidence>
<name>A0AAN9BTH5_9CAEN</name>
<keyword evidence="3 8" id="KW-0498">Mitosis</keyword>
<feature type="compositionally biased region" description="Acidic residues" evidence="9">
    <location>
        <begin position="144"/>
        <end position="158"/>
    </location>
</feature>
<dbReference type="GO" id="GO:0051301">
    <property type="term" value="P:cell division"/>
    <property type="evidence" value="ECO:0007669"/>
    <property type="project" value="UniProtKB-UniRule"/>
</dbReference>
<dbReference type="CDD" id="cd01530">
    <property type="entry name" value="Cdc25"/>
    <property type="match status" value="1"/>
</dbReference>
<dbReference type="GO" id="GO:0004725">
    <property type="term" value="F:protein tyrosine phosphatase activity"/>
    <property type="evidence" value="ECO:0007669"/>
    <property type="project" value="UniProtKB-UniRule"/>
</dbReference>
<evidence type="ECO:0000256" key="1">
    <source>
        <dbReference type="ARBA" id="ARBA00011065"/>
    </source>
</evidence>
<dbReference type="GO" id="GO:0010971">
    <property type="term" value="P:positive regulation of G2/M transition of mitotic cell cycle"/>
    <property type="evidence" value="ECO:0007669"/>
    <property type="project" value="TreeGrafter"/>
</dbReference>
<sequence>MGDNNDSKSEDEFDMGSADLFFGGTASSPRKVLPADGVDEKLIQKDGLLVPHTESPVVIMPRLMVPGLSQPLAQSSPRMVRKESEDGKMEEFRMNTPVIRRSKSLALRRVTSDLCSSSPHFQDFSPIPKRQRCAESRSGRESESTEADDEAGCCLQSEEESATVKAGRPYPSKLSGRTLDDSVSAVVRIPFENMLVRQDSQLFDDTDRAPGKVTELQKEFKINRRWSGRRQKENEECRLRKAAKVCKERLLHGESSQNPEEQRIKSAVEVLTGERGGVIADGTVPYALPCFQGKKEELMFISVDTLAQLMDGGFQDAVDHFEVIDCRYPYEYEGGHIMRAVNMYKADSIGEIMSWKTREQENGTNSKRMVLVFHCEFSSQRGPTMMRLLRNTDRSHNFHCYPHLCHPEIYLLSGGYKAFYEKYPDLCDPQAYIPMSHHDYQNELRLFRSKATTWHGKDVRTKHSHSIIF</sequence>
<dbReference type="GO" id="GO:0110032">
    <property type="term" value="P:positive regulation of G2/MI transition of meiotic cell cycle"/>
    <property type="evidence" value="ECO:0007669"/>
    <property type="project" value="TreeGrafter"/>
</dbReference>
<evidence type="ECO:0000256" key="4">
    <source>
        <dbReference type="ARBA" id="ARBA00022801"/>
    </source>
</evidence>
<comment type="function">
    <text evidence="8">Tyrosine protein phosphatase which functions as a dosage-dependent inducer of mitotic progression.</text>
</comment>
<dbReference type="FunFam" id="3.40.250.10:FF:000021">
    <property type="entry name" value="M-phase inducer phosphatase cdc-25.2"/>
    <property type="match status" value="1"/>
</dbReference>